<feature type="transmembrane region" description="Helical" evidence="7">
    <location>
        <begin position="425"/>
        <end position="446"/>
    </location>
</feature>
<evidence type="ECO:0000256" key="6">
    <source>
        <dbReference type="SAM" id="MobiDB-lite"/>
    </source>
</evidence>
<feature type="region of interest" description="Disordered" evidence="6">
    <location>
        <begin position="184"/>
        <end position="295"/>
    </location>
</feature>
<comment type="caution">
    <text evidence="8">The sequence shown here is derived from an EMBL/GenBank/DDBJ whole genome shotgun (WGS) entry which is preliminary data.</text>
</comment>
<reference evidence="8 9" key="1">
    <citation type="journal article" date="2014" name="PLoS Genet.">
        <title>Phylogenetically driven sequencing of extremely halophilic archaea reveals strategies for static and dynamic osmo-response.</title>
        <authorList>
            <person name="Becker E.A."/>
            <person name="Seitzer P.M."/>
            <person name="Tritt A."/>
            <person name="Larsen D."/>
            <person name="Krusor M."/>
            <person name="Yao A.I."/>
            <person name="Wu D."/>
            <person name="Madern D."/>
            <person name="Eisen J.A."/>
            <person name="Darling A.E."/>
            <person name="Facciotti M.T."/>
        </authorList>
    </citation>
    <scope>NUCLEOTIDE SEQUENCE [LARGE SCALE GENOMIC DNA]</scope>
    <source>
        <strain evidence="8 9">2-9-1</strain>
    </source>
</reference>
<sequence>MSGPPPVGGDDRSRRESQIGSDASATQRFVRWVRTRVENVARIARWEVTKNAGGVDRRTVVVALLAVLGLGAMAPVAVSQGVALDQGIYRVGVVEEDPLYDPVSLDPTFRVQDPSESAVGAGDQEVLVVGPRVSQYADSTKGRAAVAELRSTVQRYNDGIMDGDDNQSAAFPVLVNLTYVERESQQVAVSQTRTVPIQTDEGGTGSGDGTAGDGGSGGGGEDTGGAAGSDGGTGGGSSDGAGAGSGDGGSGGDGEGTSAGTGSDGGTGDGAGGGDGSGDVTTPSEGSNVAGSSIGARLTGGSATGAPSDIAPPFPFQSLVLAFVFVLPLNFVIQAYGSTILSERINRRGELLLVAPVSRGDIIVGKTLPYFAAAVAVAAGITLVLQVGLGLGGSAISVLAVVPLAMLFLAATFLGAMFARSFKELTFVTVTITVSLTSYAFVPAIFTDVTPIALISPLTLVVRDLQGQAVGLGQFVFSTLPPTLTALVCFGLGAGLYREEDMFTQRPIPYKVLDALAGPIERRRSVALVTAVLLPFVLVAELVVAAFAYPLWQAEIPVGAIVVAVLIGLAVVEELAKSLHVYAGYAHSLFDDRLRTALVVGAFSGLGFFLAEKLTLIVRLADLQTLPVGQTLVGEQAAVGTGVPLAILLVALLLAPLALHVVTASISALGARRGRRSYVIALVVAVAVHVAYNLTVVSALVG</sequence>
<keyword evidence="3 7" id="KW-0812">Transmembrane</keyword>
<keyword evidence="4 7" id="KW-1133">Transmembrane helix</keyword>
<feature type="transmembrane region" description="Helical" evidence="7">
    <location>
        <begin position="368"/>
        <end position="389"/>
    </location>
</feature>
<evidence type="ECO:0000313" key="9">
    <source>
        <dbReference type="Proteomes" id="UP000011626"/>
    </source>
</evidence>
<dbReference type="PATRIC" id="fig|797114.5.peg.2599"/>
<dbReference type="EMBL" id="AOIU01000031">
    <property type="protein sequence ID" value="ELZ24132.1"/>
    <property type="molecule type" value="Genomic_DNA"/>
</dbReference>
<organism evidence="8 9">
    <name type="scientific">Halosimplex carlsbadense 2-9-1</name>
    <dbReference type="NCBI Taxonomy" id="797114"/>
    <lineage>
        <taxon>Archaea</taxon>
        <taxon>Methanobacteriati</taxon>
        <taxon>Methanobacteriota</taxon>
        <taxon>Stenosarchaea group</taxon>
        <taxon>Halobacteria</taxon>
        <taxon>Halobacteriales</taxon>
        <taxon>Haloarculaceae</taxon>
        <taxon>Halosimplex</taxon>
    </lineage>
</organism>
<dbReference type="GO" id="GO:0140359">
    <property type="term" value="F:ABC-type transporter activity"/>
    <property type="evidence" value="ECO:0007669"/>
    <property type="project" value="InterPro"/>
</dbReference>
<evidence type="ECO:0000256" key="2">
    <source>
        <dbReference type="ARBA" id="ARBA00022475"/>
    </source>
</evidence>
<feature type="compositionally biased region" description="Gly residues" evidence="6">
    <location>
        <begin position="202"/>
        <end position="277"/>
    </location>
</feature>
<accession>M0CP11</accession>
<dbReference type="InterPro" id="IPR051449">
    <property type="entry name" value="ABC-2_transporter_component"/>
</dbReference>
<dbReference type="GO" id="GO:0005886">
    <property type="term" value="C:plasma membrane"/>
    <property type="evidence" value="ECO:0007669"/>
    <property type="project" value="UniProtKB-SubCell"/>
</dbReference>
<dbReference type="eggNOG" id="arCOG04450">
    <property type="taxonomic scope" value="Archaea"/>
</dbReference>
<keyword evidence="5 7" id="KW-0472">Membrane</keyword>
<feature type="transmembrane region" description="Helical" evidence="7">
    <location>
        <begin position="475"/>
        <end position="497"/>
    </location>
</feature>
<dbReference type="AlphaFoldDB" id="M0CP11"/>
<proteinExistence type="predicted"/>
<feature type="compositionally biased region" description="Polar residues" evidence="6">
    <location>
        <begin position="185"/>
        <end position="197"/>
    </location>
</feature>
<feature type="region of interest" description="Disordered" evidence="6">
    <location>
        <begin position="1"/>
        <end position="22"/>
    </location>
</feature>
<feature type="transmembrane region" description="Helical" evidence="7">
    <location>
        <begin position="597"/>
        <end position="621"/>
    </location>
</feature>
<gene>
    <name evidence="8" type="ORF">C475_12822</name>
</gene>
<evidence type="ECO:0000256" key="4">
    <source>
        <dbReference type="ARBA" id="ARBA00022989"/>
    </source>
</evidence>
<evidence type="ECO:0000313" key="8">
    <source>
        <dbReference type="EMBL" id="ELZ24132.1"/>
    </source>
</evidence>
<feature type="transmembrane region" description="Helical" evidence="7">
    <location>
        <begin position="395"/>
        <end position="418"/>
    </location>
</feature>
<feature type="transmembrane region" description="Helical" evidence="7">
    <location>
        <begin position="319"/>
        <end position="341"/>
    </location>
</feature>
<feature type="compositionally biased region" description="Polar residues" evidence="6">
    <location>
        <begin position="280"/>
        <end position="291"/>
    </location>
</feature>
<evidence type="ECO:0000256" key="7">
    <source>
        <dbReference type="SAM" id="Phobius"/>
    </source>
</evidence>
<evidence type="ECO:0000256" key="1">
    <source>
        <dbReference type="ARBA" id="ARBA00004651"/>
    </source>
</evidence>
<feature type="transmembrane region" description="Helical" evidence="7">
    <location>
        <begin position="526"/>
        <end position="552"/>
    </location>
</feature>
<feature type="transmembrane region" description="Helical" evidence="7">
    <location>
        <begin position="678"/>
        <end position="701"/>
    </location>
</feature>
<protein>
    <submittedName>
        <fullName evidence="8">ABC transporter permease</fullName>
    </submittedName>
</protein>
<keyword evidence="9" id="KW-1185">Reference proteome</keyword>
<keyword evidence="2" id="KW-1003">Cell membrane</keyword>
<comment type="subcellular location">
    <subcellularLocation>
        <location evidence="1">Cell membrane</location>
        <topology evidence="1">Multi-pass membrane protein</topology>
    </subcellularLocation>
</comment>
<evidence type="ECO:0000256" key="5">
    <source>
        <dbReference type="ARBA" id="ARBA00023136"/>
    </source>
</evidence>
<dbReference type="STRING" id="797114.C475_12822"/>
<dbReference type="Proteomes" id="UP000011626">
    <property type="component" value="Unassembled WGS sequence"/>
</dbReference>
<dbReference type="RefSeq" id="WP_006884236.1">
    <property type="nucleotide sequence ID" value="NZ_AOIU01000031.1"/>
</dbReference>
<dbReference type="PANTHER" id="PTHR30294">
    <property type="entry name" value="MEMBRANE COMPONENT OF ABC TRANSPORTER YHHJ-RELATED"/>
    <property type="match status" value="1"/>
</dbReference>
<name>M0CP11_9EURY</name>
<evidence type="ECO:0000256" key="3">
    <source>
        <dbReference type="ARBA" id="ARBA00022692"/>
    </source>
</evidence>
<feature type="transmembrane region" description="Helical" evidence="7">
    <location>
        <begin position="641"/>
        <end position="666"/>
    </location>
</feature>
<dbReference type="PANTHER" id="PTHR30294:SF29">
    <property type="entry name" value="MULTIDRUG ABC TRANSPORTER PERMEASE YBHS-RELATED"/>
    <property type="match status" value="1"/>
</dbReference>
<feature type="transmembrane region" description="Helical" evidence="7">
    <location>
        <begin position="558"/>
        <end position="576"/>
    </location>
</feature>